<dbReference type="AlphaFoldDB" id="A0A7C9A270"/>
<organism evidence="2">
    <name type="scientific">Opuntia streptacantha</name>
    <name type="common">Prickly pear cactus</name>
    <name type="synonym">Opuntia cardona</name>
    <dbReference type="NCBI Taxonomy" id="393608"/>
    <lineage>
        <taxon>Eukaryota</taxon>
        <taxon>Viridiplantae</taxon>
        <taxon>Streptophyta</taxon>
        <taxon>Embryophyta</taxon>
        <taxon>Tracheophyta</taxon>
        <taxon>Spermatophyta</taxon>
        <taxon>Magnoliopsida</taxon>
        <taxon>eudicotyledons</taxon>
        <taxon>Gunneridae</taxon>
        <taxon>Pentapetalae</taxon>
        <taxon>Caryophyllales</taxon>
        <taxon>Cactineae</taxon>
        <taxon>Cactaceae</taxon>
        <taxon>Opuntioideae</taxon>
        <taxon>Opuntia</taxon>
    </lineage>
</organism>
<reference evidence="2" key="2">
    <citation type="submission" date="2020-07" db="EMBL/GenBank/DDBJ databases">
        <authorList>
            <person name="Vera ALvarez R."/>
            <person name="Arias-Moreno D.M."/>
            <person name="Jimenez-Jacinto V."/>
            <person name="Jimenez-Bremont J.F."/>
            <person name="Swaminathan K."/>
            <person name="Moose S.P."/>
            <person name="Guerrero-Gonzalez M.L."/>
            <person name="Marino-Ramirez L."/>
            <person name="Landsman D."/>
            <person name="Rodriguez-Kessler M."/>
            <person name="Delgado-Sanchez P."/>
        </authorList>
    </citation>
    <scope>NUCLEOTIDE SEQUENCE</scope>
    <source>
        <tissue evidence="2">Cladode</tissue>
    </source>
</reference>
<name>A0A7C9A270_OPUST</name>
<feature type="compositionally biased region" description="Basic and acidic residues" evidence="1">
    <location>
        <begin position="38"/>
        <end position="47"/>
    </location>
</feature>
<accession>A0A7C9A270</accession>
<feature type="region of interest" description="Disordered" evidence="1">
    <location>
        <begin position="1"/>
        <end position="142"/>
    </location>
</feature>
<sequence length="142" mass="14711">MINAVHMIKAKKGGCPEGGRYKSKGNSPKVKPHQMTSTKHEHYRMEGEENSSPSSSFRFLEESVDPTGPSKSSRSRKKSSESSNSISPLPPGEAAGEEKASAAQRTEVGLGKGIGEAVGEASGSSAVGSGAAEGPRPGSDWP</sequence>
<evidence type="ECO:0000256" key="1">
    <source>
        <dbReference type="SAM" id="MobiDB-lite"/>
    </source>
</evidence>
<evidence type="ECO:0000313" key="2">
    <source>
        <dbReference type="EMBL" id="MBA4656317.1"/>
    </source>
</evidence>
<proteinExistence type="predicted"/>
<protein>
    <submittedName>
        <fullName evidence="2">Uncharacterized protein</fullName>
    </submittedName>
</protein>
<reference evidence="2" key="1">
    <citation type="journal article" date="2013" name="J. Plant Res.">
        <title>Effect of fungi and light on seed germination of three Opuntia species from semiarid lands of central Mexico.</title>
        <authorList>
            <person name="Delgado-Sanchez P."/>
            <person name="Jimenez-Bremont J.F."/>
            <person name="Guerrero-Gonzalez Mde L."/>
            <person name="Flores J."/>
        </authorList>
    </citation>
    <scope>NUCLEOTIDE SEQUENCE</scope>
    <source>
        <tissue evidence="2">Cladode</tissue>
    </source>
</reference>
<dbReference type="EMBL" id="GISG01191393">
    <property type="protein sequence ID" value="MBA4656317.1"/>
    <property type="molecule type" value="Transcribed_RNA"/>
</dbReference>
<feature type="compositionally biased region" description="Low complexity" evidence="1">
    <location>
        <begin position="117"/>
        <end position="134"/>
    </location>
</feature>